<keyword evidence="5" id="KW-1185">Reference proteome</keyword>
<proteinExistence type="inferred from homology"/>
<dbReference type="EMBL" id="CALNXK010000024">
    <property type="protein sequence ID" value="CAH3111740.1"/>
    <property type="molecule type" value="Genomic_DNA"/>
</dbReference>
<keyword evidence="2" id="KW-0808">Transferase</keyword>
<dbReference type="Pfam" id="PF00685">
    <property type="entry name" value="Sulfotransfer_1"/>
    <property type="match status" value="1"/>
</dbReference>
<dbReference type="InterPro" id="IPR000863">
    <property type="entry name" value="Sulfotransferase_dom"/>
</dbReference>
<feature type="domain" description="Sulfotransferase" evidence="3">
    <location>
        <begin position="47"/>
        <end position="295"/>
    </location>
</feature>
<comment type="caution">
    <text evidence="4">The sequence shown here is derived from an EMBL/GenBank/DDBJ whole genome shotgun (WGS) entry which is preliminary data.</text>
</comment>
<reference evidence="4 5" key="1">
    <citation type="submission" date="2022-05" db="EMBL/GenBank/DDBJ databases">
        <authorList>
            <consortium name="Genoscope - CEA"/>
            <person name="William W."/>
        </authorList>
    </citation>
    <scope>NUCLEOTIDE SEQUENCE [LARGE SCALE GENOMIC DNA]</scope>
</reference>
<dbReference type="InterPro" id="IPR027417">
    <property type="entry name" value="P-loop_NTPase"/>
</dbReference>
<organism evidence="4 5">
    <name type="scientific">Porites lobata</name>
    <dbReference type="NCBI Taxonomy" id="104759"/>
    <lineage>
        <taxon>Eukaryota</taxon>
        <taxon>Metazoa</taxon>
        <taxon>Cnidaria</taxon>
        <taxon>Anthozoa</taxon>
        <taxon>Hexacorallia</taxon>
        <taxon>Scleractinia</taxon>
        <taxon>Fungiina</taxon>
        <taxon>Poritidae</taxon>
        <taxon>Porites</taxon>
    </lineage>
</organism>
<name>A0ABN8NJG2_9CNID</name>
<evidence type="ECO:0000313" key="4">
    <source>
        <dbReference type="EMBL" id="CAH3111740.1"/>
    </source>
</evidence>
<evidence type="ECO:0000256" key="2">
    <source>
        <dbReference type="ARBA" id="ARBA00022679"/>
    </source>
</evidence>
<evidence type="ECO:0000313" key="5">
    <source>
        <dbReference type="Proteomes" id="UP001159405"/>
    </source>
</evidence>
<evidence type="ECO:0000259" key="3">
    <source>
        <dbReference type="Pfam" id="PF00685"/>
    </source>
</evidence>
<dbReference type="PANTHER" id="PTHR11783">
    <property type="entry name" value="SULFOTRANSFERASE SULT"/>
    <property type="match status" value="1"/>
</dbReference>
<gene>
    <name evidence="4" type="ORF">PLOB_00020596</name>
</gene>
<dbReference type="Gene3D" id="3.40.50.300">
    <property type="entry name" value="P-loop containing nucleotide triphosphate hydrolases"/>
    <property type="match status" value="1"/>
</dbReference>
<protein>
    <recommendedName>
        <fullName evidence="3">Sulfotransferase domain-containing protein</fullName>
    </recommendedName>
</protein>
<evidence type="ECO:0000256" key="1">
    <source>
        <dbReference type="ARBA" id="ARBA00005771"/>
    </source>
</evidence>
<dbReference type="Proteomes" id="UP001159405">
    <property type="component" value="Unassembled WGS sequence"/>
</dbReference>
<comment type="similarity">
    <text evidence="1">Belongs to the sulfotransferase 1 family.</text>
</comment>
<accession>A0ABN8NJG2</accession>
<dbReference type="SUPFAM" id="SSF52540">
    <property type="entry name" value="P-loop containing nucleoside triphosphate hydrolases"/>
    <property type="match status" value="1"/>
</dbReference>
<sequence>MASYPTVQEKDGDWIGPKYCLVHGVRISEWVADPNLGKDLEEFQTRKDDVFVVSYPKSGTTFVREVLWQIFHDGATSDEHLGKRVFFFDSLPLLNTNTTGRTSEPARESTSIKPVVDLLPSPRLLVSHLPYDIITKCKDNAASCKFIYISRNPKDVAVSYFHFLTKLSGVFLKYFLQGKFAYNSWLDHVLGWWKQRHNPNVLFLKYEDMKKDLPTSVKAMAEFVEKPLTEEVIQRIAHQCSFAEMVKNPASYQVFPGNDDVRFLRKGEIGDWKNHFTSDMNEQVETEFVAKLKEYGLEFDYS</sequence>